<reference evidence="2" key="1">
    <citation type="submission" date="2024-07" db="EMBL/GenBank/DDBJ databases">
        <title>Complete genome sequence of Prevotella sp. YM-2024 GTC17262.</title>
        <authorList>
            <person name="Hayashi M."/>
            <person name="Muto Y."/>
            <person name="Tanaka K."/>
            <person name="Niwa H."/>
        </authorList>
    </citation>
    <scope>NUCLEOTIDE SEQUENCE</scope>
    <source>
        <strain evidence="2">GTC17262</strain>
    </source>
</reference>
<evidence type="ECO:0008006" key="3">
    <source>
        <dbReference type="Google" id="ProtNLM"/>
    </source>
</evidence>
<name>A0AB33JLN6_9BACT</name>
<dbReference type="EMBL" id="AP035789">
    <property type="protein sequence ID" value="BFO80179.1"/>
    <property type="molecule type" value="Genomic_DNA"/>
</dbReference>
<proteinExistence type="predicted"/>
<dbReference type="AlphaFoldDB" id="A0AB33JLN6"/>
<feature type="signal peptide" evidence="1">
    <location>
        <begin position="1"/>
        <end position="21"/>
    </location>
</feature>
<gene>
    <name evidence="2" type="ORF">GTC17262_03700</name>
</gene>
<keyword evidence="1" id="KW-0732">Signal</keyword>
<dbReference type="Pfam" id="PF13306">
    <property type="entry name" value="LRR_5"/>
    <property type="match status" value="1"/>
</dbReference>
<evidence type="ECO:0000256" key="1">
    <source>
        <dbReference type="SAM" id="SignalP"/>
    </source>
</evidence>
<feature type="chain" id="PRO_5044284105" description="Leucine-rich repeat domain-containing protein" evidence="1">
    <location>
        <begin position="22"/>
        <end position="489"/>
    </location>
</feature>
<accession>A0AB33JLN6</accession>
<dbReference type="SUPFAM" id="SSF52058">
    <property type="entry name" value="L domain-like"/>
    <property type="match status" value="1"/>
</dbReference>
<evidence type="ECO:0000313" key="2">
    <source>
        <dbReference type="EMBL" id="BFO80179.1"/>
    </source>
</evidence>
<organism evidence="2">
    <name type="scientific">Prevotella sp. GTC17262</name>
    <dbReference type="NCBI Taxonomy" id="3236797"/>
    <lineage>
        <taxon>Bacteria</taxon>
        <taxon>Pseudomonadati</taxon>
        <taxon>Bacteroidota</taxon>
        <taxon>Bacteroidia</taxon>
        <taxon>Bacteroidales</taxon>
        <taxon>Prevotellaceae</taxon>
        <taxon>Prevotella</taxon>
    </lineage>
</organism>
<sequence>MSIKANVILFLIVFFSLPFYAQTQHVVVNAKWTDSNHFTWLFDIETDGTATIHHLDHHYDHVPVLTVPAKVEYEGKEIDVKRIGHHKEDLTETLAHQIDNDFDLVISEGITELIGEAAGTFQKAENLRNVTLPKSLKKIGTLCFQGCTNMKLVPSELDCELTSIGANAFADCTSMEAITLKGSLDEAAAAVFNNTHMRYINLQNLQIVPGKGTTMAGRNEKLKSRKFYGIPNHTLIYMPKGSEKDFPLVPGEVNFIYADADGKNAYCEHFQVDDKFDTEVPLPFKAKKSSYINRTFGAGRSATLCLPYEATLPAGMSAFTFSRREGDTFVFEPFMFTTLEANEPYLLKASHDGTAFSPETTEKSIPISKAVQPTGASCFIGTTVNIDNATAAGWQAYNLKNNIWNPIRTSTPSGSIGHYRCGVVDTEEPSSGAKFFMMGFVTPTGIEIPNVDASVAASPFYTIDGILVRERPLPAGIYVSKGKKVIINR</sequence>
<protein>
    <recommendedName>
        <fullName evidence="3">Leucine-rich repeat domain-containing protein</fullName>
    </recommendedName>
</protein>
<dbReference type="InterPro" id="IPR026906">
    <property type="entry name" value="LRR_5"/>
</dbReference>
<dbReference type="Gene3D" id="3.80.10.10">
    <property type="entry name" value="Ribonuclease Inhibitor"/>
    <property type="match status" value="1"/>
</dbReference>
<dbReference type="InterPro" id="IPR032675">
    <property type="entry name" value="LRR_dom_sf"/>
</dbReference>